<dbReference type="EMBL" id="JAOBYN010000010">
    <property type="protein sequence ID" value="MDH1055659.1"/>
    <property type="molecule type" value="Genomic_DNA"/>
</dbReference>
<sequence length="140" mass="16257">MKLPRENHTWSESEENILIRYFLTGEDISLLSKRLLRNTEEIEKKLVELGWLSPASQTDQSFDDIEQGYLTEPLYGRRDEPAEEGIYDSEPQEDFDEWVANMRLALSGQESSSVRDSDWGESSDDFEPNDWEDYQGGPDD</sequence>
<feature type="region of interest" description="Disordered" evidence="1">
    <location>
        <begin position="73"/>
        <end position="93"/>
    </location>
</feature>
<reference evidence="2" key="1">
    <citation type="submission" date="2022-09" db="EMBL/GenBank/DDBJ databases">
        <title>Intensive care unit water sources are persistently colonized with multi-drug resistant bacteria and are the site of extensive horizontal gene transfer of antibiotic resistance genes.</title>
        <authorList>
            <person name="Diorio-Toth L."/>
        </authorList>
    </citation>
    <scope>NUCLEOTIDE SEQUENCE</scope>
    <source>
        <strain evidence="2">GD03990</strain>
    </source>
</reference>
<dbReference type="AlphaFoldDB" id="A0AA42N1G9"/>
<gene>
    <name evidence="2" type="ORF">N5C05_12905</name>
</gene>
<evidence type="ECO:0000313" key="2">
    <source>
        <dbReference type="EMBL" id="MDH1055659.1"/>
    </source>
</evidence>
<dbReference type="RefSeq" id="WP_280054228.1">
    <property type="nucleotide sequence ID" value="NZ_JAOBYN010000010.1"/>
</dbReference>
<evidence type="ECO:0000256" key="1">
    <source>
        <dbReference type="SAM" id="MobiDB-lite"/>
    </source>
</evidence>
<feature type="compositionally biased region" description="Acidic residues" evidence="1">
    <location>
        <begin position="119"/>
        <end position="140"/>
    </location>
</feature>
<accession>A0AA42N1G9</accession>
<dbReference type="Proteomes" id="UP001158730">
    <property type="component" value="Unassembled WGS sequence"/>
</dbReference>
<protein>
    <submittedName>
        <fullName evidence="2">Uncharacterized protein</fullName>
    </submittedName>
</protein>
<feature type="compositionally biased region" description="Acidic residues" evidence="1">
    <location>
        <begin position="81"/>
        <end position="93"/>
    </location>
</feature>
<organism evidence="2 3">
    <name type="scientific">Aquipseudomonas alcaligenes</name>
    <name type="common">Pseudomonas alcaligenes</name>
    <dbReference type="NCBI Taxonomy" id="43263"/>
    <lineage>
        <taxon>Bacteria</taxon>
        <taxon>Pseudomonadati</taxon>
        <taxon>Pseudomonadota</taxon>
        <taxon>Gammaproteobacteria</taxon>
        <taxon>Pseudomonadales</taxon>
        <taxon>Pseudomonadaceae</taxon>
        <taxon>Aquipseudomonas</taxon>
    </lineage>
</organism>
<feature type="region of interest" description="Disordered" evidence="1">
    <location>
        <begin position="107"/>
        <end position="140"/>
    </location>
</feature>
<name>A0AA42N1G9_AQUAC</name>
<proteinExistence type="predicted"/>
<evidence type="ECO:0000313" key="3">
    <source>
        <dbReference type="Proteomes" id="UP001158730"/>
    </source>
</evidence>
<comment type="caution">
    <text evidence="2">The sequence shown here is derived from an EMBL/GenBank/DDBJ whole genome shotgun (WGS) entry which is preliminary data.</text>
</comment>